<accession>A0ABN7XJS6</accession>
<reference evidence="2 3" key="1">
    <citation type="submission" date="2021-06" db="EMBL/GenBank/DDBJ databases">
        <authorList>
            <person name="Kallberg Y."/>
            <person name="Tangrot J."/>
            <person name="Rosling A."/>
        </authorList>
    </citation>
    <scope>NUCLEOTIDE SEQUENCE [LARGE SCALE GENOMIC DNA]</scope>
    <source>
        <strain evidence="2 3">120-4 pot B 10/14</strain>
    </source>
</reference>
<dbReference type="Proteomes" id="UP000789901">
    <property type="component" value="Unassembled WGS sequence"/>
</dbReference>
<dbReference type="EMBL" id="CAJVQB010149538">
    <property type="protein sequence ID" value="CAG8855457.1"/>
    <property type="molecule type" value="Genomic_DNA"/>
</dbReference>
<keyword evidence="3" id="KW-1185">Reference proteome</keyword>
<protein>
    <submittedName>
        <fullName evidence="2">3159_t:CDS:1</fullName>
    </submittedName>
</protein>
<proteinExistence type="predicted"/>
<evidence type="ECO:0000313" key="2">
    <source>
        <dbReference type="EMBL" id="CAG8855457.1"/>
    </source>
</evidence>
<feature type="non-terminal residue" evidence="2">
    <location>
        <position position="1"/>
    </location>
</feature>
<organism evidence="2 3">
    <name type="scientific">Gigaspora margarita</name>
    <dbReference type="NCBI Taxonomy" id="4874"/>
    <lineage>
        <taxon>Eukaryota</taxon>
        <taxon>Fungi</taxon>
        <taxon>Fungi incertae sedis</taxon>
        <taxon>Mucoromycota</taxon>
        <taxon>Glomeromycotina</taxon>
        <taxon>Glomeromycetes</taxon>
        <taxon>Diversisporales</taxon>
        <taxon>Gigasporaceae</taxon>
        <taxon>Gigaspora</taxon>
    </lineage>
</organism>
<evidence type="ECO:0000313" key="3">
    <source>
        <dbReference type="Proteomes" id="UP000789901"/>
    </source>
</evidence>
<feature type="non-terminal residue" evidence="2">
    <location>
        <position position="190"/>
    </location>
</feature>
<feature type="compositionally biased region" description="Basic residues" evidence="1">
    <location>
        <begin position="83"/>
        <end position="98"/>
    </location>
</feature>
<feature type="region of interest" description="Disordered" evidence="1">
    <location>
        <begin position="45"/>
        <end position="103"/>
    </location>
</feature>
<feature type="compositionally biased region" description="Basic and acidic residues" evidence="1">
    <location>
        <begin position="45"/>
        <end position="82"/>
    </location>
</feature>
<evidence type="ECO:0000256" key="1">
    <source>
        <dbReference type="SAM" id="MobiDB-lite"/>
    </source>
</evidence>
<name>A0ABN7XJS6_GIGMA</name>
<comment type="caution">
    <text evidence="2">The sequence shown here is derived from an EMBL/GenBank/DDBJ whole genome shotgun (WGS) entry which is preliminary data.</text>
</comment>
<gene>
    <name evidence="2" type="ORF">GMARGA_LOCUS44278</name>
</gene>
<sequence length="190" mass="23225">QQRHEKDAQECEPTQRAIAQQLRQAHDLESNTQYNRNEYERVEYKRSEHERAKYEISEHERVEHERSEYELSKHEQNEYERNNHKRSKYKRSKHKKNISKTSKIQKNTTNIPNKRSIAQQARRERERIKRTQIQLDSTISEQSQNNNIRHYLGRMDSECTQCKALYWLDERLTISSRTRPKHEKCCNQEK</sequence>